<organism evidence="2 3">
    <name type="scientific">Rahnella perminowiae</name>
    <dbReference type="NCBI Taxonomy" id="2816244"/>
    <lineage>
        <taxon>Bacteria</taxon>
        <taxon>Pseudomonadati</taxon>
        <taxon>Pseudomonadota</taxon>
        <taxon>Gammaproteobacteria</taxon>
        <taxon>Enterobacterales</taxon>
        <taxon>Yersiniaceae</taxon>
        <taxon>Rahnella</taxon>
    </lineage>
</organism>
<protein>
    <recommendedName>
        <fullName evidence="4">Type VI secretion protein VasK</fullName>
    </recommendedName>
</protein>
<gene>
    <name evidence="2" type="ORF">J1786_23605</name>
</gene>
<keyword evidence="1" id="KW-1133">Transmembrane helix</keyword>
<evidence type="ECO:0000256" key="1">
    <source>
        <dbReference type="SAM" id="Phobius"/>
    </source>
</evidence>
<keyword evidence="1" id="KW-0472">Membrane</keyword>
<dbReference type="EMBL" id="JAFMOU010000072">
    <property type="protein sequence ID" value="MBU9837777.1"/>
    <property type="molecule type" value="Genomic_DNA"/>
</dbReference>
<keyword evidence="3" id="KW-1185">Reference proteome</keyword>
<proteinExistence type="predicted"/>
<name>A0ABS6L7F7_9GAMM</name>
<dbReference type="Proteomes" id="UP000699865">
    <property type="component" value="Unassembled WGS sequence"/>
</dbReference>
<feature type="transmembrane region" description="Helical" evidence="1">
    <location>
        <begin position="39"/>
        <end position="62"/>
    </location>
</feature>
<evidence type="ECO:0000313" key="3">
    <source>
        <dbReference type="Proteomes" id="UP000699865"/>
    </source>
</evidence>
<reference evidence="2 3" key="1">
    <citation type="submission" date="2021-03" db="EMBL/GenBank/DDBJ databases">
        <title>Five novel Rahnella species.</title>
        <authorList>
            <person name="Brady C."/>
            <person name="Asselin J."/>
            <person name="Beer S."/>
            <person name="Bruberg M.B."/>
            <person name="Crampton B."/>
            <person name="Venter S."/>
            <person name="Arnold D."/>
            <person name="Denman S."/>
        </authorList>
    </citation>
    <scope>NUCLEOTIDE SEQUENCE [LARGE SCALE GENOMIC DNA]</scope>
    <source>
        <strain evidence="2 3">L72c</strain>
    </source>
</reference>
<keyword evidence="1" id="KW-0812">Transmembrane</keyword>
<evidence type="ECO:0008006" key="4">
    <source>
        <dbReference type="Google" id="ProtNLM"/>
    </source>
</evidence>
<sequence length="421" mass="46021">MKKIITRLGILFLLLAVAVAVISVIRQFSVFSSFADGPGILMSVVVITLIVALIALSFTLVTTSASWRVPVRPKVAPAGTESERPVQPSIDVGRLRSALRHRYGLRWKRKLPWLLVMGEVTDVEAVAPGLTESGWMTVGNTLLLWGGSLAAGGNPADLQALRRLRPHAPADALIWVSHEAHYTQTEQADAVLRGYKIVRHQLRWELPVYLLDRRELSWPQPERAVKLIGVLEHKRLTPASLSSSVESLLPELRAQGMAQISENMRHTFLLQLVSDLQARLSGWADAFKPLLSGYFQLPLYGVVFSPALVFRAYSTHERADSPVWRELSAGIHRRAGRPVGMTVRTVTQWCAATAILIFAVGTIVSGVSNYRLVTGSAEQVQQAKISPLACSLVFTATEGAIGRLPISGKISFSNASIMSSA</sequence>
<feature type="transmembrane region" description="Helical" evidence="1">
    <location>
        <begin position="346"/>
        <end position="367"/>
    </location>
</feature>
<dbReference type="RefSeq" id="WP_217139342.1">
    <property type="nucleotide sequence ID" value="NZ_JAFMOU010000072.1"/>
</dbReference>
<comment type="caution">
    <text evidence="2">The sequence shown here is derived from an EMBL/GenBank/DDBJ whole genome shotgun (WGS) entry which is preliminary data.</text>
</comment>
<evidence type="ECO:0000313" key="2">
    <source>
        <dbReference type="EMBL" id="MBU9837777.1"/>
    </source>
</evidence>
<accession>A0ABS6L7F7</accession>
<feature type="transmembrane region" description="Helical" evidence="1">
    <location>
        <begin position="297"/>
        <end position="314"/>
    </location>
</feature>